<dbReference type="Proteomes" id="UP000244073">
    <property type="component" value="Unassembled WGS sequence"/>
</dbReference>
<proteinExistence type="predicted"/>
<dbReference type="SUPFAM" id="SSF89372">
    <property type="entry name" value="Fucose-specific lectin"/>
    <property type="match status" value="1"/>
</dbReference>
<sequence>MSEMSNAITAIINPVIAGPKPVQEPTSFEANGSDKDSEENGDTRDTLLFELGEKNQLILSYIPLEENNKSVMYNDNGTIDGNATRPNALTSVYVKGIVNVFGLTEIPTPAPNGAARRRFNITRLSPIHNPVVAKNQLYTHYGALASASDGETVWLYYLQGETEGEAPTVMQAALKRGVAPTLNTLGIKVVSNSKLAALYDAETNTRSVIMQCENESEDLFIRVATIDANDKTSSVDISGTSNALKGTPLAATSIGYGPSRVNYLYLVDTTRHLHRSTQTGKGNWANPKLVEKTNEQKMMKDSQLAVVADETHNHVFYIEHQNPQNGYQNHRDDRK</sequence>
<dbReference type="OrthoDB" id="5426604at2759"/>
<organism evidence="2 3">
    <name type="scientific">Aspergillus ochraceoroseus IBT 24754</name>
    <dbReference type="NCBI Taxonomy" id="1392256"/>
    <lineage>
        <taxon>Eukaryota</taxon>
        <taxon>Fungi</taxon>
        <taxon>Dikarya</taxon>
        <taxon>Ascomycota</taxon>
        <taxon>Pezizomycotina</taxon>
        <taxon>Eurotiomycetes</taxon>
        <taxon>Eurotiomycetidae</taxon>
        <taxon>Eurotiales</taxon>
        <taxon>Aspergillaceae</taxon>
        <taxon>Aspergillus</taxon>
        <taxon>Aspergillus subgen. Nidulantes</taxon>
    </lineage>
</organism>
<evidence type="ECO:0000313" key="2">
    <source>
        <dbReference type="EMBL" id="PTU25126.1"/>
    </source>
</evidence>
<accession>A0A2T5M9C0</accession>
<dbReference type="RefSeq" id="XP_040756518.1">
    <property type="nucleotide sequence ID" value="XM_040900555.1"/>
</dbReference>
<feature type="region of interest" description="Disordered" evidence="1">
    <location>
        <begin position="18"/>
        <end position="42"/>
    </location>
</feature>
<dbReference type="Gene3D" id="2.120.10.70">
    <property type="entry name" value="Fucose-specific lectin"/>
    <property type="match status" value="1"/>
</dbReference>
<name>A0A2T5M9C0_9EURO</name>
<evidence type="ECO:0000256" key="1">
    <source>
        <dbReference type="SAM" id="MobiDB-lite"/>
    </source>
</evidence>
<evidence type="ECO:0000313" key="3">
    <source>
        <dbReference type="Proteomes" id="UP000244073"/>
    </source>
</evidence>
<protein>
    <recommendedName>
        <fullName evidence="4">Fucose-specific lectin</fullName>
    </recommendedName>
</protein>
<evidence type="ECO:0008006" key="4">
    <source>
        <dbReference type="Google" id="ProtNLM"/>
    </source>
</evidence>
<dbReference type="EMBL" id="MSFN02000001">
    <property type="protein sequence ID" value="PTU25126.1"/>
    <property type="molecule type" value="Genomic_DNA"/>
</dbReference>
<gene>
    <name evidence="2" type="ORF">P175DRAFT_0554378</name>
</gene>
<reference evidence="2 3" key="1">
    <citation type="journal article" date="2018" name="Proc. Natl. Acad. Sci. U.S.A.">
        <title>Linking secondary metabolites to gene clusters through genome sequencing of six diverse Aspergillus species.</title>
        <authorList>
            <person name="Kaerboelling I."/>
            <person name="Vesth T.C."/>
            <person name="Frisvad J.C."/>
            <person name="Nybo J.L."/>
            <person name="Theobald S."/>
            <person name="Kuo A."/>
            <person name="Bowyer P."/>
            <person name="Matsuda Y."/>
            <person name="Mondo S."/>
            <person name="Lyhne E.K."/>
            <person name="Kogle M.E."/>
            <person name="Clum A."/>
            <person name="Lipzen A."/>
            <person name="Salamov A."/>
            <person name="Ngan C.Y."/>
            <person name="Daum C."/>
            <person name="Chiniquy J."/>
            <person name="Barry K."/>
            <person name="LaButti K."/>
            <person name="Haridas S."/>
            <person name="Simmons B.A."/>
            <person name="Magnuson J.K."/>
            <person name="Mortensen U.H."/>
            <person name="Larsen T.O."/>
            <person name="Grigoriev I.V."/>
            <person name="Baker S.E."/>
            <person name="Andersen M.R."/>
        </authorList>
    </citation>
    <scope>NUCLEOTIDE SEQUENCE [LARGE SCALE GENOMIC DNA]</scope>
    <source>
        <strain evidence="2 3">IBT 24754</strain>
    </source>
</reference>
<dbReference type="AlphaFoldDB" id="A0A2T5M9C0"/>
<dbReference type="VEuPathDB" id="FungiDB:P175DRAFT_0554378"/>
<dbReference type="GeneID" id="63817439"/>
<comment type="caution">
    <text evidence="2">The sequence shown here is derived from an EMBL/GenBank/DDBJ whole genome shotgun (WGS) entry which is preliminary data.</text>
</comment>